<proteinExistence type="predicted"/>
<name>A0A9P4Z0A7_9HYPO</name>
<keyword evidence="2" id="KW-1185">Reference proteome</keyword>
<dbReference type="RefSeq" id="XP_035323570.1">
    <property type="nucleotide sequence ID" value="XM_035465733.1"/>
</dbReference>
<dbReference type="EMBL" id="JAANYQ010000003">
    <property type="protein sequence ID" value="KAF4124918.1"/>
    <property type="molecule type" value="Genomic_DNA"/>
</dbReference>
<evidence type="ECO:0000313" key="2">
    <source>
        <dbReference type="Proteomes" id="UP000749293"/>
    </source>
</evidence>
<dbReference type="AlphaFoldDB" id="A0A9P4Z0A7"/>
<evidence type="ECO:0000313" key="1">
    <source>
        <dbReference type="EMBL" id="KAF4124918.1"/>
    </source>
</evidence>
<comment type="caution">
    <text evidence="1">The sequence shown here is derived from an EMBL/GenBank/DDBJ whole genome shotgun (WGS) entry which is preliminary data.</text>
</comment>
<accession>A0A9P4Z0A7</accession>
<dbReference type="Proteomes" id="UP000749293">
    <property type="component" value="Unassembled WGS sequence"/>
</dbReference>
<protein>
    <submittedName>
        <fullName evidence="1">Uncharacterized protein</fullName>
    </submittedName>
</protein>
<sequence length="45" mass="4928">MKLHASALVASVAASFAFSDSKGQSVIAPMRLKYWDSSFPILWPD</sequence>
<reference evidence="1" key="1">
    <citation type="submission" date="2020-03" db="EMBL/GenBank/DDBJ databases">
        <title>Site-based positive gene gene selection in Geosmithia morbida across the United States reveals a broad range of putative effectors and factors for local host and environmental adapation.</title>
        <authorList>
            <person name="Onufrak A."/>
            <person name="Murdoch R.W."/>
            <person name="Gazis R."/>
            <person name="Huff M."/>
            <person name="Staton M."/>
            <person name="Klingeman W."/>
            <person name="Hadziabdic D."/>
        </authorList>
    </citation>
    <scope>NUCLEOTIDE SEQUENCE</scope>
    <source>
        <strain evidence="1">1262</strain>
    </source>
</reference>
<organism evidence="1 2">
    <name type="scientific">Geosmithia morbida</name>
    <dbReference type="NCBI Taxonomy" id="1094350"/>
    <lineage>
        <taxon>Eukaryota</taxon>
        <taxon>Fungi</taxon>
        <taxon>Dikarya</taxon>
        <taxon>Ascomycota</taxon>
        <taxon>Pezizomycotina</taxon>
        <taxon>Sordariomycetes</taxon>
        <taxon>Hypocreomycetidae</taxon>
        <taxon>Hypocreales</taxon>
        <taxon>Bionectriaceae</taxon>
        <taxon>Geosmithia</taxon>
    </lineage>
</organism>
<dbReference type="GeneID" id="55969985"/>
<gene>
    <name evidence="1" type="ORF">GMORB2_3757</name>
</gene>